<feature type="compositionally biased region" description="Basic residues" evidence="1">
    <location>
        <begin position="1"/>
        <end position="14"/>
    </location>
</feature>
<evidence type="ECO:0000256" key="1">
    <source>
        <dbReference type="SAM" id="MobiDB-lite"/>
    </source>
</evidence>
<keyword evidence="3" id="KW-1185">Reference proteome</keyword>
<gene>
    <name evidence="2" type="ORF">TCE0_060f18787</name>
</gene>
<dbReference type="Proteomes" id="UP000053095">
    <property type="component" value="Unassembled WGS sequence"/>
</dbReference>
<sequence length="639" mass="70446">MMTTKNRKAGHKKGGLPTISESSESHPTKNSSSSISSSRPPSSLSTSHSSSNIRPASQAPSHLTSSARQPSSSSSLTIRPSSQAPSHPISSARTSSSSSSSTPQPPPSPTRSCAAYCTSDCCSGASSGAIQPSSSSRSRGSRPVSPNFLLPSIPPPTRRPRTMGKKKSSSSSRQKAKTASDTKATLGDPATDNRNLERNIVQNAADWLPQAFPKALRPFFHGPALEVMRCVYKDKVQLYLMMKKFINEAKDGASRVHMIIFKPVPLNVIQNDMVWDYNIAPHCRFTYLEDQQTLFLNISTETRMIEHFPKSELNFDDTDMGVQGHALGRFKYGLKKQLSAMGIVDNRWEFACAKSRHSLGLIHDKKDNVPYKAIHTADRMFIPGIIRHPKYDANNQPWPTMVIECCNSCTNLASRLYLECSVDWWFSQSEGFTKVVILMMFDYDRRGTVVEKWICAPKAPYTKRLAQTILIDVTRGENGKPTVTIDGEDLVLNFESLMARPKREGESDIVFDKALMNGFGNGHLMTWPNLGKGRKQNLKRSGIDLTTARKLLDYPLSTLQQHLGPALEKVEKAAKAVGADADVQASRMTLTLTRNKVDKGKGKEKEGELASGEDRIPVDITIGEALAIMAEKEGVEEEK</sequence>
<protein>
    <submittedName>
        <fullName evidence="2">Uncharacterized protein</fullName>
    </submittedName>
</protein>
<comment type="caution">
    <text evidence="2">The sequence shown here is derived from an EMBL/GenBank/DDBJ whole genome shotgun (WGS) entry which is preliminary data.</text>
</comment>
<feature type="compositionally biased region" description="Basic residues" evidence="1">
    <location>
        <begin position="158"/>
        <end position="168"/>
    </location>
</feature>
<feature type="compositionally biased region" description="Low complexity" evidence="1">
    <location>
        <begin position="127"/>
        <end position="146"/>
    </location>
</feature>
<feature type="compositionally biased region" description="Low complexity" evidence="1">
    <location>
        <begin position="28"/>
        <end position="54"/>
    </location>
</feature>
<evidence type="ECO:0000313" key="3">
    <source>
        <dbReference type="Proteomes" id="UP000053095"/>
    </source>
</evidence>
<feature type="region of interest" description="Disordered" evidence="1">
    <location>
        <begin position="1"/>
        <end position="114"/>
    </location>
</feature>
<organism evidence="2 3">
    <name type="scientific">Talaromyces pinophilus</name>
    <name type="common">Penicillium pinophilum</name>
    <dbReference type="NCBI Taxonomy" id="128442"/>
    <lineage>
        <taxon>Eukaryota</taxon>
        <taxon>Fungi</taxon>
        <taxon>Dikarya</taxon>
        <taxon>Ascomycota</taxon>
        <taxon>Pezizomycotina</taxon>
        <taxon>Eurotiomycetes</taxon>
        <taxon>Eurotiomycetidae</taxon>
        <taxon>Eurotiales</taxon>
        <taxon>Trichocomaceae</taxon>
        <taxon>Talaromyces</taxon>
        <taxon>Talaromyces sect. Talaromyces</taxon>
    </lineage>
</organism>
<feature type="region of interest" description="Disordered" evidence="1">
    <location>
        <begin position="127"/>
        <end position="195"/>
    </location>
</feature>
<evidence type="ECO:0000313" key="2">
    <source>
        <dbReference type="EMBL" id="GAM43736.1"/>
    </source>
</evidence>
<reference evidence="3" key="1">
    <citation type="journal article" date="2015" name="Genome Announc.">
        <title>Draft genome sequence of Talaromyces cellulolyticus strain Y-94, a source of lignocellulosic biomass-degrading enzymes.</title>
        <authorList>
            <person name="Fujii T."/>
            <person name="Koike H."/>
            <person name="Sawayama S."/>
            <person name="Yano S."/>
            <person name="Inoue H."/>
        </authorList>
    </citation>
    <scope>NUCLEOTIDE SEQUENCE [LARGE SCALE GENOMIC DNA]</scope>
    <source>
        <strain evidence="3">Y-94</strain>
    </source>
</reference>
<dbReference type="AlphaFoldDB" id="A0A6V8HPU5"/>
<name>A0A6V8HPU5_TALPI</name>
<proteinExistence type="predicted"/>
<dbReference type="EMBL" id="DF933856">
    <property type="protein sequence ID" value="GAM43736.1"/>
    <property type="molecule type" value="Genomic_DNA"/>
</dbReference>
<accession>A0A6V8HPU5</accession>
<feature type="compositionally biased region" description="Low complexity" evidence="1">
    <location>
        <begin position="65"/>
        <end position="102"/>
    </location>
</feature>